<dbReference type="SMART" id="SM00347">
    <property type="entry name" value="HTH_MARR"/>
    <property type="match status" value="1"/>
</dbReference>
<dbReference type="SMR" id="A0A3G3IFB6"/>
<dbReference type="GeneID" id="41321109"/>
<dbReference type="Proteomes" id="UP000273278">
    <property type="component" value="Chromosome"/>
</dbReference>
<reference evidence="2 3" key="1">
    <citation type="submission" date="2016-10" db="EMBL/GenBank/DDBJ databases">
        <title>Complete genome of the TMA-utilizing, human hosted archaeon Methanomethylophilus alvus Gen. nov, sp. nov., strain Mx-05, derived from a pure culture.</title>
        <authorList>
            <person name="Brugere J.-F."/>
            <person name="Ben Hania W."/>
            <person name="Chaudhary P.P."/>
            <person name="Gaci N."/>
            <person name="Borrel G."/>
            <person name="Cao Van Tuat L."/>
            <person name="Fardeau M.-L."/>
            <person name="Harris H.M.B."/>
            <person name="O'Toole P.W."/>
            <person name="Ollivier B."/>
        </authorList>
    </citation>
    <scope>NUCLEOTIDE SEQUENCE [LARGE SCALE GENOMIC DNA]</scope>
    <source>
        <strain evidence="2 3">Mx-05</strain>
    </source>
</reference>
<dbReference type="RefSeq" id="WP_015504212.1">
    <property type="nucleotide sequence ID" value="NZ_CAYARL010000008.1"/>
</dbReference>
<dbReference type="GO" id="GO:0006950">
    <property type="term" value="P:response to stress"/>
    <property type="evidence" value="ECO:0007669"/>
    <property type="project" value="TreeGrafter"/>
</dbReference>
<dbReference type="AlphaFoldDB" id="A0A3G3IFB6"/>
<dbReference type="GO" id="GO:0003700">
    <property type="term" value="F:DNA-binding transcription factor activity"/>
    <property type="evidence" value="ECO:0007669"/>
    <property type="project" value="InterPro"/>
</dbReference>
<dbReference type="InterPro" id="IPR039422">
    <property type="entry name" value="MarR/SlyA-like"/>
</dbReference>
<accession>A0A3G3IFB6</accession>
<dbReference type="InterPro" id="IPR036388">
    <property type="entry name" value="WH-like_DNA-bd_sf"/>
</dbReference>
<gene>
    <name evidence="2" type="ORF">BKD89_01535</name>
</gene>
<dbReference type="PANTHER" id="PTHR33164:SF89">
    <property type="entry name" value="MARR FAMILY REGULATORY PROTEIN"/>
    <property type="match status" value="1"/>
</dbReference>
<evidence type="ECO:0000259" key="1">
    <source>
        <dbReference type="PROSITE" id="PS50995"/>
    </source>
</evidence>
<organism evidence="2 3">
    <name type="scientific">Methanomethylophilus alvi</name>
    <dbReference type="NCBI Taxonomy" id="1291540"/>
    <lineage>
        <taxon>Archaea</taxon>
        <taxon>Methanobacteriati</taxon>
        <taxon>Thermoplasmatota</taxon>
        <taxon>Thermoplasmata</taxon>
        <taxon>Methanomassiliicoccales</taxon>
        <taxon>Methanomethylophilaceae</taxon>
        <taxon>Methanomethylophilus</taxon>
    </lineage>
</organism>
<evidence type="ECO:0000313" key="3">
    <source>
        <dbReference type="Proteomes" id="UP000273278"/>
    </source>
</evidence>
<sequence length="138" mass="15223">MADAEHFITLALESWRRFSADFGEKMQPYGLTVAQALMIREIGIHKSGISKIDLAKVMGVNRSMITNTLKNLGDYIVLTAVDKRKSLLTLSAEGKALYSKMTRLISEAATATVEALSEEDLEALKNIVSKMKNGYVQP</sequence>
<dbReference type="SUPFAM" id="SSF46785">
    <property type="entry name" value="Winged helix' DNA-binding domain"/>
    <property type="match status" value="1"/>
</dbReference>
<dbReference type="Gene3D" id="1.10.10.10">
    <property type="entry name" value="Winged helix-like DNA-binding domain superfamily/Winged helix DNA-binding domain"/>
    <property type="match status" value="1"/>
</dbReference>
<dbReference type="EMBL" id="CP017686">
    <property type="protein sequence ID" value="AYQ54500.1"/>
    <property type="molecule type" value="Genomic_DNA"/>
</dbReference>
<dbReference type="PANTHER" id="PTHR33164">
    <property type="entry name" value="TRANSCRIPTIONAL REGULATOR, MARR FAMILY"/>
    <property type="match status" value="1"/>
</dbReference>
<proteinExistence type="predicted"/>
<feature type="domain" description="HTH marR-type" evidence="1">
    <location>
        <begin position="1"/>
        <end position="133"/>
    </location>
</feature>
<name>A0A3G3IFB6_9ARCH</name>
<evidence type="ECO:0000313" key="2">
    <source>
        <dbReference type="EMBL" id="AYQ54500.1"/>
    </source>
</evidence>
<dbReference type="InterPro" id="IPR036390">
    <property type="entry name" value="WH_DNA-bd_sf"/>
</dbReference>
<dbReference type="PROSITE" id="PS50995">
    <property type="entry name" value="HTH_MARR_2"/>
    <property type="match status" value="1"/>
</dbReference>
<dbReference type="InterPro" id="IPR000835">
    <property type="entry name" value="HTH_MarR-typ"/>
</dbReference>
<protein>
    <recommendedName>
        <fullName evidence="1">HTH marR-type domain-containing protein</fullName>
    </recommendedName>
</protein>